<feature type="domain" description="Chromo" evidence="4">
    <location>
        <begin position="261"/>
        <end position="322"/>
    </location>
</feature>
<dbReference type="Gene3D" id="2.40.50.40">
    <property type="match status" value="1"/>
</dbReference>
<dbReference type="InterPro" id="IPR023780">
    <property type="entry name" value="Chromo_domain"/>
</dbReference>
<evidence type="ECO:0000313" key="7">
    <source>
        <dbReference type="RefSeq" id="XP_018320303.1"/>
    </source>
</evidence>
<dbReference type="InterPro" id="IPR000953">
    <property type="entry name" value="Chromo/chromo_shadow_dom"/>
</dbReference>
<evidence type="ECO:0000259" key="4">
    <source>
        <dbReference type="PROSITE" id="PS50013"/>
    </source>
</evidence>
<evidence type="ECO:0000313" key="6">
    <source>
        <dbReference type="RefSeq" id="XP_018320301.1"/>
    </source>
</evidence>
<feature type="compositionally biased region" description="Polar residues" evidence="3">
    <location>
        <begin position="620"/>
        <end position="634"/>
    </location>
</feature>
<dbReference type="Pfam" id="PF00385">
    <property type="entry name" value="Chromo"/>
    <property type="match status" value="1"/>
</dbReference>
<feature type="compositionally biased region" description="Polar residues" evidence="3">
    <location>
        <begin position="807"/>
        <end position="816"/>
    </location>
</feature>
<sequence>MEEEEIADPLDINKDAALIKEAQNDIGKLDVLVCGKCHEVFHYIEEFQDHHDKCDEVSFIRDNYKYEPKTQVWAFMLWKNAQFRKSKESARYRPNSTSWAVYQKWCKLDLEQKKAWIKAADFIQNNTKIATARLQEIRTKPLFADKKKIIKPAISVGSTPKKEDPLEEGEIRLKVPPKIKSNERDPLEGVDIRASESDLDTEEEVERELARIHGETEVPKTDKKAFKPVQLNSDVTILPSTRSLKKALRTNANTQEKPEEYVVEKILSKRFNPRRRTFEYFIKWENFDSSQNTWEPASHLDSCKAMVEEFEENLRKQKAAKAAKAALERKSSFMETFERTPGGRPQRTSKQKALKQVKSWCGDISEGDEGSLKRKSFSDDDSTDSFEKRMKMEEETDTSEDERPVVTIRKVQSKSPGSINGVAKKPETTIIPETKIIRLSEKQLPGLSSGVYVMSKTEGIIKLDSATPGKGGTVMKVTPKIGQTRIKVVKKDDGSTSNIVKVTPSMVQKINRNIVKREITIPVKPSGQSGKGGITVSTIKRGEGGIKMNIIEKPKVEKIVESEEESDGLEELEFPTDLPLPEPDSPPGEFTLDPSTGKLLGQKTPSPPPEPEPEPEPNVQMLSSETDATSDSPSLDNLVKLAAADLTEEDLKPVDNSHTSGTGTSSLASATVVLDDSLNLENTNLTSGESLISSDTSKLMDSSNTLSSVPATSSESSIETMPLSVKENALKAPKSQIYSIVPNSGSSSSILSTALKNSNIKESQPVAPGQKRLINTPHTIRQKVNVPMSHQQQQPQRMSYISRVSQKPASTPTYIQKVTPGRPPAGGRGGRTYIQKTPAASSSHEPFLKRSANVNTYRNTTRGNASVARKIGHTTIYRTTPVTQNVAQTLVPASSSTIKSEETIILNADLSEEDIAIEPQVIQQQQQQIPQQQQQQQGTVISMPLLTDEESNQSELTAVTTTENATALVTASTDETATLMDVSGFALAEGETPIFITGEDGTIYQVAGQNEDGQTVLITQGPDGQQQCVLVATDGLTEETQSVQVTEVTEDETTDVNSQLVVNTDDTQIEGIDNGEESQVVAQIVKADPPSPGGTRKVVLMLPDGNLMMTDVTAEQYAALELDK</sequence>
<keyword evidence="5" id="KW-1185">Reference proteome</keyword>
<feature type="region of interest" description="Disordered" evidence="3">
    <location>
        <begin position="368"/>
        <end position="403"/>
    </location>
</feature>
<feature type="region of interest" description="Disordered" evidence="3">
    <location>
        <begin position="807"/>
        <end position="829"/>
    </location>
</feature>
<dbReference type="PROSITE" id="PS50013">
    <property type="entry name" value="CHROMO_2"/>
    <property type="match status" value="1"/>
</dbReference>
<gene>
    <name evidence="6 7" type="primary">LOC108733589</name>
</gene>
<name>A0A1W4W8A9_AGRPL</name>
<dbReference type="STRING" id="224129.A0A1W4W8A9"/>
<evidence type="ECO:0000256" key="3">
    <source>
        <dbReference type="SAM" id="MobiDB-lite"/>
    </source>
</evidence>
<organism evidence="5 6">
    <name type="scientific">Agrilus planipennis</name>
    <name type="common">Emerald ash borer</name>
    <name type="synonym">Agrilus marcopoli</name>
    <dbReference type="NCBI Taxonomy" id="224129"/>
    <lineage>
        <taxon>Eukaryota</taxon>
        <taxon>Metazoa</taxon>
        <taxon>Ecdysozoa</taxon>
        <taxon>Arthropoda</taxon>
        <taxon>Hexapoda</taxon>
        <taxon>Insecta</taxon>
        <taxon>Pterygota</taxon>
        <taxon>Neoptera</taxon>
        <taxon>Endopterygota</taxon>
        <taxon>Coleoptera</taxon>
        <taxon>Polyphaga</taxon>
        <taxon>Elateriformia</taxon>
        <taxon>Buprestoidea</taxon>
        <taxon>Buprestidae</taxon>
        <taxon>Agrilinae</taxon>
        <taxon>Agrilus</taxon>
    </lineage>
</organism>
<feature type="compositionally biased region" description="Polar residues" evidence="3">
    <location>
        <begin position="688"/>
        <end position="719"/>
    </location>
</feature>
<dbReference type="SMART" id="SM00298">
    <property type="entry name" value="CHROMO"/>
    <property type="match status" value="1"/>
</dbReference>
<dbReference type="AlphaFoldDB" id="A0A1W4W8A9"/>
<dbReference type="SUPFAM" id="SSF54160">
    <property type="entry name" value="Chromo domain-like"/>
    <property type="match status" value="1"/>
</dbReference>
<protein>
    <submittedName>
        <fullName evidence="6 7">Uncharacterized protein LOC108733589 isoform X1</fullName>
    </submittedName>
</protein>
<feature type="region of interest" description="Disordered" evidence="3">
    <location>
        <begin position="560"/>
        <end position="634"/>
    </location>
</feature>
<keyword evidence="2" id="KW-0539">Nucleus</keyword>
<dbReference type="RefSeq" id="XP_018320303.1">
    <property type="nucleotide sequence ID" value="XM_018464801.1"/>
</dbReference>
<reference evidence="6 7" key="1">
    <citation type="submission" date="2025-04" db="UniProtKB">
        <authorList>
            <consortium name="RefSeq"/>
        </authorList>
    </citation>
    <scope>IDENTIFICATION</scope>
    <source>
        <tissue evidence="6 7">Entire body</tissue>
    </source>
</reference>
<evidence type="ECO:0000256" key="1">
    <source>
        <dbReference type="ARBA" id="ARBA00004123"/>
    </source>
</evidence>
<dbReference type="PANTHER" id="PTHR22812">
    <property type="entry name" value="CHROMOBOX PROTEIN"/>
    <property type="match status" value="1"/>
</dbReference>
<dbReference type="KEGG" id="apln:108733589"/>
<dbReference type="Proteomes" id="UP000192223">
    <property type="component" value="Unplaced"/>
</dbReference>
<dbReference type="GeneID" id="108733589"/>
<dbReference type="OrthoDB" id="1918685at2759"/>
<feature type="compositionally biased region" description="Acidic residues" evidence="3">
    <location>
        <begin position="562"/>
        <end position="574"/>
    </location>
</feature>
<comment type="subcellular location">
    <subcellularLocation>
        <location evidence="1">Nucleus</location>
    </subcellularLocation>
</comment>
<dbReference type="CTD" id="40508"/>
<proteinExistence type="predicted"/>
<dbReference type="InterPro" id="IPR051219">
    <property type="entry name" value="Heterochromatin_chromo-domain"/>
</dbReference>
<dbReference type="InterPro" id="IPR016197">
    <property type="entry name" value="Chromo-like_dom_sf"/>
</dbReference>
<dbReference type="InterPro" id="IPR023779">
    <property type="entry name" value="Chromodomain_CS"/>
</dbReference>
<dbReference type="GO" id="GO:0005634">
    <property type="term" value="C:nucleus"/>
    <property type="evidence" value="ECO:0007669"/>
    <property type="project" value="UniProtKB-SubCell"/>
</dbReference>
<dbReference type="PROSITE" id="PS00598">
    <property type="entry name" value="CHROMO_1"/>
    <property type="match status" value="1"/>
</dbReference>
<evidence type="ECO:0000256" key="2">
    <source>
        <dbReference type="ARBA" id="ARBA00023242"/>
    </source>
</evidence>
<dbReference type="GO" id="GO:0005694">
    <property type="term" value="C:chromosome"/>
    <property type="evidence" value="ECO:0007669"/>
    <property type="project" value="UniProtKB-ARBA"/>
</dbReference>
<accession>A0A1W4W8A9</accession>
<feature type="region of interest" description="Disordered" evidence="3">
    <location>
        <begin position="688"/>
        <end position="720"/>
    </location>
</feature>
<evidence type="ECO:0000313" key="5">
    <source>
        <dbReference type="Proteomes" id="UP000192223"/>
    </source>
</evidence>
<dbReference type="RefSeq" id="XP_018320301.1">
    <property type="nucleotide sequence ID" value="XM_018464799.2"/>
</dbReference>